<accession>A0A6J8E5B0</accession>
<gene>
    <name evidence="1" type="ORF">MCOR_47992</name>
</gene>
<organism evidence="1 2">
    <name type="scientific">Mytilus coruscus</name>
    <name type="common">Sea mussel</name>
    <dbReference type="NCBI Taxonomy" id="42192"/>
    <lineage>
        <taxon>Eukaryota</taxon>
        <taxon>Metazoa</taxon>
        <taxon>Spiralia</taxon>
        <taxon>Lophotrochozoa</taxon>
        <taxon>Mollusca</taxon>
        <taxon>Bivalvia</taxon>
        <taxon>Autobranchia</taxon>
        <taxon>Pteriomorphia</taxon>
        <taxon>Mytilida</taxon>
        <taxon>Mytiloidea</taxon>
        <taxon>Mytilidae</taxon>
        <taxon>Mytilinae</taxon>
        <taxon>Mytilus</taxon>
    </lineage>
</organism>
<dbReference type="Proteomes" id="UP000507470">
    <property type="component" value="Unassembled WGS sequence"/>
</dbReference>
<dbReference type="SUPFAM" id="SSF50353">
    <property type="entry name" value="Cytokine"/>
    <property type="match status" value="1"/>
</dbReference>
<protein>
    <submittedName>
        <fullName evidence="1">MAPRE</fullName>
    </submittedName>
</protein>
<dbReference type="OrthoDB" id="6092766at2759"/>
<dbReference type="InterPro" id="IPR008996">
    <property type="entry name" value="IL1/FGF"/>
</dbReference>
<keyword evidence="2" id="KW-1185">Reference proteome</keyword>
<dbReference type="EMBL" id="CACVKT020008397">
    <property type="protein sequence ID" value="CAC5415288.1"/>
    <property type="molecule type" value="Genomic_DNA"/>
</dbReference>
<reference evidence="1 2" key="1">
    <citation type="submission" date="2020-06" db="EMBL/GenBank/DDBJ databases">
        <authorList>
            <person name="Li R."/>
            <person name="Bekaert M."/>
        </authorList>
    </citation>
    <scope>NUCLEOTIDE SEQUENCE [LARGE SCALE GENOMIC DNA]</scope>
    <source>
        <strain evidence="2">wild</strain>
    </source>
</reference>
<evidence type="ECO:0000313" key="1">
    <source>
        <dbReference type="EMBL" id="CAC5415288.1"/>
    </source>
</evidence>
<dbReference type="AlphaFoldDB" id="A0A6J8E5B0"/>
<proteinExistence type="predicted"/>
<sequence>MLRVRCIAHAMDSSPVVSGIINVINKEEETVRKFFKRTFEQPTYNRATFFGCFNPSVNGLICSYVKSKGVTLQTLNRSFYGKCYSLRSQRWPNHWAVMSSNPWGTIWSTIRPIDRESVYFEFQSLSEADNYFLIKSVKWMSWYVYMKGNGSLRGTNEKTGPQREWKIIKFEDGKNMMCTRKWPGKFIYMKDTLFGGVGAAYCNHTVSGHWSLET</sequence>
<evidence type="ECO:0000313" key="2">
    <source>
        <dbReference type="Proteomes" id="UP000507470"/>
    </source>
</evidence>
<name>A0A6J8E5B0_MYTCO</name>